<comment type="caution">
    <text evidence="2">The sequence shown here is derived from an EMBL/GenBank/DDBJ whole genome shotgun (WGS) entry which is preliminary data.</text>
</comment>
<dbReference type="InterPro" id="IPR029052">
    <property type="entry name" value="Metallo-depent_PP-like"/>
</dbReference>
<dbReference type="RefSeq" id="WP_188873594.1">
    <property type="nucleotide sequence ID" value="NZ_BMOV01000003.1"/>
</dbReference>
<gene>
    <name evidence="2" type="ORF">GCM10007972_10790</name>
</gene>
<dbReference type="InterPro" id="IPR004843">
    <property type="entry name" value="Calcineurin-like_PHP"/>
</dbReference>
<keyword evidence="3" id="KW-1185">Reference proteome</keyword>
<proteinExistence type="predicted"/>
<dbReference type="CDD" id="cd00838">
    <property type="entry name" value="MPP_superfamily"/>
    <property type="match status" value="2"/>
</dbReference>
<dbReference type="SUPFAM" id="SSF56300">
    <property type="entry name" value="Metallo-dependent phosphatases"/>
    <property type="match status" value="1"/>
</dbReference>
<name>A0ABQ2LBX3_9PROT</name>
<reference evidence="3" key="1">
    <citation type="journal article" date="2019" name="Int. J. Syst. Evol. Microbiol.">
        <title>The Global Catalogue of Microorganisms (GCM) 10K type strain sequencing project: providing services to taxonomists for standard genome sequencing and annotation.</title>
        <authorList>
            <consortium name="The Broad Institute Genomics Platform"/>
            <consortium name="The Broad Institute Genome Sequencing Center for Infectious Disease"/>
            <person name="Wu L."/>
            <person name="Ma J."/>
        </authorList>
    </citation>
    <scope>NUCLEOTIDE SEQUENCE [LARGE SCALE GENOMIC DNA]</scope>
    <source>
        <strain evidence="3">JCM 17843</strain>
    </source>
</reference>
<dbReference type="Pfam" id="PF00149">
    <property type="entry name" value="Metallophos"/>
    <property type="match status" value="1"/>
</dbReference>
<evidence type="ECO:0000313" key="3">
    <source>
        <dbReference type="Proteomes" id="UP000602381"/>
    </source>
</evidence>
<dbReference type="Proteomes" id="UP000602381">
    <property type="component" value="Unassembled WGS sequence"/>
</dbReference>
<dbReference type="Gene3D" id="3.60.21.10">
    <property type="match status" value="1"/>
</dbReference>
<feature type="domain" description="Calcineurin-like phosphoesterase" evidence="1">
    <location>
        <begin position="6"/>
        <end position="211"/>
    </location>
</feature>
<protein>
    <recommendedName>
        <fullName evidence="1">Calcineurin-like phosphoesterase domain-containing protein</fullName>
    </recommendedName>
</protein>
<accession>A0ABQ2LBX3</accession>
<sequence>MTQAAIAFIGDPHGRWADICQQIRRQLERGIAIQAIVPVGDMELEQPLDKELAEFLDKGIAVHWIYGNHDSNETHWYDHLFESKLKHNNFHASVTDIGGTCLAGLGGVFRGKVWYPRPEKKAIKFHTRADMLAGCSHQKRWRKGLPQTHRTSIFPEDFDRLEPLSADILVCHEGPSSIVDDRNGQMMGFDVIDELAAKMGAQLIVHGHHHRTYSARLDKGILVRGLGKAELCLWDPGSKDFVDTSTTL</sequence>
<organism evidence="2 3">
    <name type="scientific">Iodidimonas muriae</name>
    <dbReference type="NCBI Taxonomy" id="261467"/>
    <lineage>
        <taxon>Bacteria</taxon>
        <taxon>Pseudomonadati</taxon>
        <taxon>Pseudomonadota</taxon>
        <taxon>Alphaproteobacteria</taxon>
        <taxon>Iodidimonadales</taxon>
        <taxon>Iodidimonadaceae</taxon>
        <taxon>Iodidimonas</taxon>
    </lineage>
</organism>
<evidence type="ECO:0000259" key="1">
    <source>
        <dbReference type="Pfam" id="PF00149"/>
    </source>
</evidence>
<dbReference type="EMBL" id="BMOV01000003">
    <property type="protein sequence ID" value="GGO09343.1"/>
    <property type="molecule type" value="Genomic_DNA"/>
</dbReference>
<evidence type="ECO:0000313" key="2">
    <source>
        <dbReference type="EMBL" id="GGO09343.1"/>
    </source>
</evidence>